<organism evidence="1 2">
    <name type="scientific">Artomyces pyxidatus</name>
    <dbReference type="NCBI Taxonomy" id="48021"/>
    <lineage>
        <taxon>Eukaryota</taxon>
        <taxon>Fungi</taxon>
        <taxon>Dikarya</taxon>
        <taxon>Basidiomycota</taxon>
        <taxon>Agaricomycotina</taxon>
        <taxon>Agaricomycetes</taxon>
        <taxon>Russulales</taxon>
        <taxon>Auriscalpiaceae</taxon>
        <taxon>Artomyces</taxon>
    </lineage>
</organism>
<reference evidence="1" key="2">
    <citation type="journal article" date="2022" name="New Phytol.">
        <title>Evolutionary transition to the ectomycorrhizal habit in the genomes of a hyperdiverse lineage of mushroom-forming fungi.</title>
        <authorList>
            <person name="Looney B."/>
            <person name="Miyauchi S."/>
            <person name="Morin E."/>
            <person name="Drula E."/>
            <person name="Courty P.E."/>
            <person name="Kohler A."/>
            <person name="Kuo A."/>
            <person name="LaButti K."/>
            <person name="Pangilinan J."/>
            <person name="Lipzen A."/>
            <person name="Riley R."/>
            <person name="Andreopoulos W."/>
            <person name="He G."/>
            <person name="Johnson J."/>
            <person name="Nolan M."/>
            <person name="Tritt A."/>
            <person name="Barry K.W."/>
            <person name="Grigoriev I.V."/>
            <person name="Nagy L.G."/>
            <person name="Hibbett D."/>
            <person name="Henrissat B."/>
            <person name="Matheny P.B."/>
            <person name="Labbe J."/>
            <person name="Martin F.M."/>
        </authorList>
    </citation>
    <scope>NUCLEOTIDE SEQUENCE</scope>
    <source>
        <strain evidence="1">HHB10654</strain>
    </source>
</reference>
<evidence type="ECO:0000313" key="1">
    <source>
        <dbReference type="EMBL" id="KAI0058823.1"/>
    </source>
</evidence>
<sequence>MKHLKRAPDEDEDEDDEEGRYEAAKEAVNSTLGKICDIARKAASDGTLAARDLQSLLQKASELEHSVVDLTYSTTEGHIHDFIPVYCGNDVKDAATGNPMRIGVSATLELMTMLQSFSDRPAAKSPEEMKKEMKRIMQEVGGDHQRPYSPSSKPSPQSTPLARFRANLPTIPPNAPPARRAFAEARCEVMEETIAVPMRMQVTDNVLAVLGAGGWKNRDPSLQLFKLGAIGAEGDHHFNDRILSIKIGLCDIARTMQLDDARSLVYVGDGDRVKSYRWTMGSNGKKKKLAACPYVEILRAGEKGIAIWDVDGLPTHGPKGKKTIGKEMDPEYLDSWRDNDGDEIELSRGSKPTLSVESADLANIGSWAEHPNDQNKMVVASEKLYKVSAVDLETQQTVSRYLGHGAYDVRAKAPLYELSTGNNYGVNALAWDGQRNALYAGTECSYIDRMGRTFGYCRGEFPKPKRGTKRARPTDDEDEEMEDQADDSDEEEEGEDDEDDEDDYDPDSGDGNWPDRAFHDESSFGFPLDSADHRVYEYKFKLDSNPDILPASGYSRLDSDPYGW</sequence>
<evidence type="ECO:0000313" key="2">
    <source>
        <dbReference type="Proteomes" id="UP000814140"/>
    </source>
</evidence>
<name>A0ACB8SSI3_9AGAM</name>
<dbReference type="EMBL" id="MU277231">
    <property type="protein sequence ID" value="KAI0058823.1"/>
    <property type="molecule type" value="Genomic_DNA"/>
</dbReference>
<proteinExistence type="predicted"/>
<dbReference type="Proteomes" id="UP000814140">
    <property type="component" value="Unassembled WGS sequence"/>
</dbReference>
<keyword evidence="2" id="KW-1185">Reference proteome</keyword>
<gene>
    <name evidence="1" type="ORF">BV25DRAFT_1993944</name>
</gene>
<protein>
    <submittedName>
        <fullName evidence="1">Uncharacterized protein</fullName>
    </submittedName>
</protein>
<comment type="caution">
    <text evidence="1">The sequence shown here is derived from an EMBL/GenBank/DDBJ whole genome shotgun (WGS) entry which is preliminary data.</text>
</comment>
<accession>A0ACB8SSI3</accession>
<reference evidence="1" key="1">
    <citation type="submission" date="2021-03" db="EMBL/GenBank/DDBJ databases">
        <authorList>
            <consortium name="DOE Joint Genome Institute"/>
            <person name="Ahrendt S."/>
            <person name="Looney B.P."/>
            <person name="Miyauchi S."/>
            <person name="Morin E."/>
            <person name="Drula E."/>
            <person name="Courty P.E."/>
            <person name="Chicoki N."/>
            <person name="Fauchery L."/>
            <person name="Kohler A."/>
            <person name="Kuo A."/>
            <person name="Labutti K."/>
            <person name="Pangilinan J."/>
            <person name="Lipzen A."/>
            <person name="Riley R."/>
            <person name="Andreopoulos W."/>
            <person name="He G."/>
            <person name="Johnson J."/>
            <person name="Barry K.W."/>
            <person name="Grigoriev I.V."/>
            <person name="Nagy L."/>
            <person name="Hibbett D."/>
            <person name="Henrissat B."/>
            <person name="Matheny P.B."/>
            <person name="Labbe J."/>
            <person name="Martin F."/>
        </authorList>
    </citation>
    <scope>NUCLEOTIDE SEQUENCE</scope>
    <source>
        <strain evidence="1">HHB10654</strain>
    </source>
</reference>